<organism evidence="3 4">
    <name type="scientific">Zophobas morio</name>
    <dbReference type="NCBI Taxonomy" id="2755281"/>
    <lineage>
        <taxon>Eukaryota</taxon>
        <taxon>Metazoa</taxon>
        <taxon>Ecdysozoa</taxon>
        <taxon>Arthropoda</taxon>
        <taxon>Hexapoda</taxon>
        <taxon>Insecta</taxon>
        <taxon>Pterygota</taxon>
        <taxon>Neoptera</taxon>
        <taxon>Endopterygota</taxon>
        <taxon>Coleoptera</taxon>
        <taxon>Polyphaga</taxon>
        <taxon>Cucujiformia</taxon>
        <taxon>Tenebrionidae</taxon>
        <taxon>Zophobas</taxon>
    </lineage>
</organism>
<evidence type="ECO:0000313" key="3">
    <source>
        <dbReference type="EMBL" id="KAJ3652718.1"/>
    </source>
</evidence>
<feature type="domain" description="Retrovirus-related Pol polyprotein from transposon TNT 1-94-like beta-barrel" evidence="2">
    <location>
        <begin position="33"/>
        <end position="79"/>
    </location>
</feature>
<protein>
    <recommendedName>
        <fullName evidence="2">Retrovirus-related Pol polyprotein from transposon TNT 1-94-like beta-barrel domain-containing protein</fullName>
    </recommendedName>
</protein>
<dbReference type="Proteomes" id="UP001168821">
    <property type="component" value="Unassembled WGS sequence"/>
</dbReference>
<comment type="caution">
    <text evidence="3">The sequence shown here is derived from an EMBL/GenBank/DDBJ whole genome shotgun (WGS) entry which is preliminary data.</text>
</comment>
<evidence type="ECO:0000259" key="2">
    <source>
        <dbReference type="Pfam" id="PF22936"/>
    </source>
</evidence>
<keyword evidence="4" id="KW-1185">Reference proteome</keyword>
<feature type="region of interest" description="Disordered" evidence="1">
    <location>
        <begin position="67"/>
        <end position="87"/>
    </location>
</feature>
<gene>
    <name evidence="3" type="ORF">Zmor_018656</name>
</gene>
<proteinExistence type="predicted"/>
<sequence>MRDWNNGKGTSKNKAESSFFAFRASNQQYTDAWYVDSCASCHRIANSEWLENPKQCRNTEISASDNSKMEAEAVGNEGVTVSIQTKQ</sequence>
<dbReference type="Pfam" id="PF22936">
    <property type="entry name" value="Pol_BBD"/>
    <property type="match status" value="1"/>
</dbReference>
<name>A0AA38MDW4_9CUCU</name>
<dbReference type="EMBL" id="JALNTZ010000005">
    <property type="protein sequence ID" value="KAJ3652718.1"/>
    <property type="molecule type" value="Genomic_DNA"/>
</dbReference>
<dbReference type="AlphaFoldDB" id="A0AA38MDW4"/>
<dbReference type="InterPro" id="IPR054722">
    <property type="entry name" value="PolX-like_BBD"/>
</dbReference>
<evidence type="ECO:0000313" key="4">
    <source>
        <dbReference type="Proteomes" id="UP001168821"/>
    </source>
</evidence>
<accession>A0AA38MDW4</accession>
<reference evidence="3" key="1">
    <citation type="journal article" date="2023" name="G3 (Bethesda)">
        <title>Whole genome assemblies of Zophobas morio and Tenebrio molitor.</title>
        <authorList>
            <person name="Kaur S."/>
            <person name="Stinson S.A."/>
            <person name="diCenzo G.C."/>
        </authorList>
    </citation>
    <scope>NUCLEOTIDE SEQUENCE</scope>
    <source>
        <strain evidence="3">QUZm001</strain>
    </source>
</reference>
<evidence type="ECO:0000256" key="1">
    <source>
        <dbReference type="SAM" id="MobiDB-lite"/>
    </source>
</evidence>